<dbReference type="InterPro" id="IPR006574">
    <property type="entry name" value="PRY"/>
</dbReference>
<evidence type="ECO:0000256" key="1">
    <source>
        <dbReference type="ARBA" id="ARBA00004496"/>
    </source>
</evidence>
<dbReference type="PRINTS" id="PR01407">
    <property type="entry name" value="BUTYPHLNCDUF"/>
</dbReference>
<dbReference type="Pfam" id="PF13765">
    <property type="entry name" value="PRY"/>
    <property type="match status" value="1"/>
</dbReference>
<evidence type="ECO:0000256" key="6">
    <source>
        <dbReference type="ARBA" id="ARBA00022741"/>
    </source>
</evidence>
<dbReference type="InterPro" id="IPR028565">
    <property type="entry name" value="MHD"/>
</dbReference>
<accession>A0A7J6CDI4</accession>
<dbReference type="EMBL" id="JAAMOB010000013">
    <property type="protein sequence ID" value="KAF4105359.1"/>
    <property type="molecule type" value="Genomic_DNA"/>
</dbReference>
<dbReference type="Pfam" id="PF13516">
    <property type="entry name" value="LRR_6"/>
    <property type="match status" value="2"/>
</dbReference>
<dbReference type="SUPFAM" id="SSF52047">
    <property type="entry name" value="RNI-like"/>
    <property type="match status" value="1"/>
</dbReference>
<feature type="region of interest" description="Disordered" evidence="8">
    <location>
        <begin position="15"/>
        <end position="41"/>
    </location>
</feature>
<evidence type="ECO:0000259" key="10">
    <source>
        <dbReference type="PROSITE" id="PS50837"/>
    </source>
</evidence>
<protein>
    <recommendedName>
        <fullName evidence="15">NACHT, LRR and PYD domains-containing protein 12-like</fullName>
    </recommendedName>
</protein>
<dbReference type="InterPro" id="IPR012320">
    <property type="entry name" value="SHD_dom"/>
</dbReference>
<keyword evidence="7" id="KW-0067">ATP-binding</keyword>
<feature type="region of interest" description="Disordered" evidence="8">
    <location>
        <begin position="93"/>
        <end position="132"/>
    </location>
</feature>
<dbReference type="SUPFAM" id="SSF49899">
    <property type="entry name" value="Concanavalin A-like lectins/glucanases"/>
    <property type="match status" value="1"/>
</dbReference>
<dbReference type="Gene3D" id="2.60.40.1170">
    <property type="entry name" value="Mu homology domain, subdomain B"/>
    <property type="match status" value="2"/>
</dbReference>
<dbReference type="Pfam" id="PF00622">
    <property type="entry name" value="SPRY"/>
    <property type="match status" value="1"/>
</dbReference>
<dbReference type="CDD" id="cd16040">
    <property type="entry name" value="SPRY_PRY_SNTX"/>
    <property type="match status" value="1"/>
</dbReference>
<keyword evidence="5" id="KW-0677">Repeat</keyword>
<dbReference type="SMART" id="SM01288">
    <property type="entry name" value="FISNA"/>
    <property type="match status" value="1"/>
</dbReference>
<dbReference type="GO" id="GO:0005524">
    <property type="term" value="F:ATP binding"/>
    <property type="evidence" value="ECO:0007669"/>
    <property type="project" value="UniProtKB-KW"/>
</dbReference>
<evidence type="ECO:0000313" key="14">
    <source>
        <dbReference type="Proteomes" id="UP000579812"/>
    </source>
</evidence>
<organism evidence="13 14">
    <name type="scientific">Onychostoma macrolepis</name>
    <dbReference type="NCBI Taxonomy" id="369639"/>
    <lineage>
        <taxon>Eukaryota</taxon>
        <taxon>Metazoa</taxon>
        <taxon>Chordata</taxon>
        <taxon>Craniata</taxon>
        <taxon>Vertebrata</taxon>
        <taxon>Euteleostomi</taxon>
        <taxon>Actinopterygii</taxon>
        <taxon>Neopterygii</taxon>
        <taxon>Teleostei</taxon>
        <taxon>Ostariophysi</taxon>
        <taxon>Cypriniformes</taxon>
        <taxon>Cyprinidae</taxon>
        <taxon>Acrossocheilinae</taxon>
        <taxon>Onychostoma</taxon>
    </lineage>
</organism>
<dbReference type="InterPro" id="IPR003877">
    <property type="entry name" value="SPRY_dom"/>
</dbReference>
<name>A0A7J6CDI4_9TELE</name>
<dbReference type="Proteomes" id="UP000579812">
    <property type="component" value="Unassembled WGS sequence"/>
</dbReference>
<dbReference type="GO" id="GO:0006897">
    <property type="term" value="P:endocytosis"/>
    <property type="evidence" value="ECO:0007669"/>
    <property type="project" value="InterPro"/>
</dbReference>
<dbReference type="PROSITE" id="PS51070">
    <property type="entry name" value="SHD"/>
    <property type="match status" value="1"/>
</dbReference>
<sequence>MCSTNHPANWVKFEDEGTAFSSPQKSLRSSTSNSGSVPRPNGLKLVLPSLGSESWSFSSAIESPSMDFSLNGSSCVPSNTPLHTPVGLTPAGLSPLHYAPQEQPDFSGGLSSFSQRDSMKLPEGSASLNAPYDEPGHFNPFWEEAGHKRVSWTSSSDSDSGPSLPRFFIRTKDGNEPPQDHLQYSYSYICHKLEQLRTEENQQEGDDGKTEKEKLLSGLGAVKDQATNRTPSAFVPQGLFLSQRQHGWSLMLRIPEKKNRMSSRQWGPIYLQLLPGALLQLFYEKGLEKPFKEFQLHAYCALSGPKLESYGEPRKIATLKVEHVSYVERKRYHPKHEVTHEPEVEQLLKFGTTEYRDLEDLLVSIEEELLRLPVPHQQHKHYEEQELSLQISDRVWMRQSKDGAVLECTAVTQIHCLAFLNGAAECFLALNDLGFLRQAPAYASDEDEEVWMEIADYHFHRCVREAEFVDKRLIKFCPPDACRVELVRYRTVSLRCGEPPLSVKALVTVQGACVELQVFLNLLSGFPSPTETFCENIVLQVPFPGDWVKVPNSMSLLRQKSLKARMNRNTCLGSAHVAESQSVMHVSVGTVKYENVHRAVVWRIERLPPKNVALEQPQSLACKLELASDQEIPADWFPFIRVECEVADAVASHTRVKTLGIESDVQPQKHLSSRAYYHCQVEIEKKLIEAESCRRGNRKTYKYNLQTEIFMEMQKKTGCKMSFYQERKEEDVDHSQYKKASSPEPSCVSMESDTSLRKPPDLSDESLNPRKKKKTASPEPSCVSMKSDTSLRKPPDLSAEPLNPRKKKKTASPESSCVSMKSDTSLRKPPDLSDESLNPRVYKEGQTGDLQQDSLQMVDDELQRVKYQHKTSMKNKYERLFEGLNLQENEALLNRIYTQLYIIEGESEGVNEEHEVLQMEKTTRTHHSQDTPIYCNDIFKASAEPGYKKKKKKKDRIKTVLTKGIAGIGKTVSVQKFILDWAEGKANQDVDFMFVLPFRELNLIRDHQYSLHRLLLDFHPELQDLDSKIYEECKVVFIFDGLDESRIALMFSDAQKVCDVTETSSVGVLMSKLMKGELLPSALIWITSRPAAANQIPSKYIKRLTEIQGFTEPQKEEYFRKRISDQHQANRIISHIRRARSLHIMCHIPVFCWISSTVLQKLLEEDLSAEIPQTLTEMYIHFLLIQINMMNQKYEERDPEKLLQSNREVIVKLAEVAFKQLMKGNMIFYEEDLIESGIDVTDASVYSGICTEIFKEESVIHQRKVYSFIHLTVQEFLAAFYLFYCHLTKNMEPLQGINYERYSSEENSLYDLLRSAVDKALKSESGQLDLFLRFLLGVSLESNQRLLQDLLTHTENSSETIRQITQYIKDKIKKKDYIMKLSTERSINLFLCLLEVKDQTLSREIQRFVKSDKHSENELTPANCSTIAYMLQMSEEPLDELDLMKYNTSDEGRRRLIPAVINCRRALLAGCCPFDQHCETVCSALQSSNSHLNELDLCINDLKDSGVNLLSFGMKSLSCQLEILRLRGCNLTAQSCDILSSVLQSSTSRLRELDLSNNDLQDSGVKLLSNGLKNPNCWLKILRCSICNLTAQSCESLSSVLPSSTSCLRELDLSNNDLHNSGVKLLSDGLKSPNCQLEILRLSGCMVTEKGCQYVSSGLNSNPSYLKELDLSYNYPGDSGVKLLSEKLEDPNCTLDKLNVDHGGESRITAGLHKYACFLTLDPNTANTGLILSEENREVRCVRENQPYPDHPDRFDEHPQVLCRESVCGRCYWELEWSSDRCVFISVSYKSISRKGDGDESMFGYNDQSWSLECSPSSYSFKHNNIVTDLPVKPISSRTGVYDDNSIVRHYLGHGRIGVFVDHSAGTLSFYSVSDTMSLIHTVQTTFTQPLYPGFYVCSESSVKLC</sequence>
<keyword evidence="14" id="KW-1185">Reference proteome</keyword>
<feature type="domain" description="B30.2/SPRY" evidence="9">
    <location>
        <begin position="1699"/>
        <end position="1906"/>
    </location>
</feature>
<dbReference type="InterPro" id="IPR001611">
    <property type="entry name" value="Leu-rich_rpt"/>
</dbReference>
<dbReference type="PROSITE" id="PS50837">
    <property type="entry name" value="NACHT"/>
    <property type="match status" value="1"/>
</dbReference>
<dbReference type="Pfam" id="PF17779">
    <property type="entry name" value="WHD_NOD2"/>
    <property type="match status" value="1"/>
</dbReference>
<dbReference type="FunFam" id="3.40.50.300:FF:000210">
    <property type="entry name" value="Si:dkey-16p6.1"/>
    <property type="match status" value="1"/>
</dbReference>
<evidence type="ECO:0000313" key="13">
    <source>
        <dbReference type="EMBL" id="KAF4105359.1"/>
    </source>
</evidence>
<comment type="caution">
    <text evidence="13">The sequence shown here is derived from an EMBL/GenBank/DDBJ whole genome shotgun (WGS) entry which is preliminary data.</text>
</comment>
<evidence type="ECO:0000259" key="11">
    <source>
        <dbReference type="PROSITE" id="PS51070"/>
    </source>
</evidence>
<dbReference type="Pfam" id="PF00928">
    <property type="entry name" value="Adap_comp_sub"/>
    <property type="match status" value="1"/>
</dbReference>
<evidence type="ECO:0000256" key="8">
    <source>
        <dbReference type="SAM" id="MobiDB-lite"/>
    </source>
</evidence>
<keyword evidence="4" id="KW-0433">Leucine-rich repeat</keyword>
<evidence type="ECO:0000259" key="12">
    <source>
        <dbReference type="PROSITE" id="PS51072"/>
    </source>
</evidence>
<dbReference type="PROSITE" id="PS51072">
    <property type="entry name" value="MHD"/>
    <property type="match status" value="1"/>
</dbReference>
<dbReference type="InterPro" id="IPR043136">
    <property type="entry name" value="B30.2/SPRY_sf"/>
</dbReference>
<dbReference type="PANTHER" id="PTHR24106">
    <property type="entry name" value="NACHT, LRR AND CARD DOMAINS-CONTAINING"/>
    <property type="match status" value="1"/>
</dbReference>
<feature type="domain" description="NACHT" evidence="10">
    <location>
        <begin position="958"/>
        <end position="1092"/>
    </location>
</feature>
<evidence type="ECO:0000256" key="3">
    <source>
        <dbReference type="ARBA" id="ARBA00022490"/>
    </source>
</evidence>
<gene>
    <name evidence="13" type="ORF">G5714_013021</name>
</gene>
<dbReference type="SMART" id="SM00449">
    <property type="entry name" value="SPRY"/>
    <property type="match status" value="1"/>
</dbReference>
<comment type="similarity">
    <text evidence="2">Belongs to the Stoned B family.</text>
</comment>
<feature type="compositionally biased region" description="Polar residues" evidence="8">
    <location>
        <begin position="812"/>
        <end position="823"/>
    </location>
</feature>
<dbReference type="InterPro" id="IPR003879">
    <property type="entry name" value="Butyrophylin_SPRY"/>
</dbReference>
<dbReference type="SUPFAM" id="SSF49447">
    <property type="entry name" value="Second domain of Mu2 adaptin subunit (ap50) of ap2 adaptor"/>
    <property type="match status" value="1"/>
</dbReference>
<dbReference type="InterPro" id="IPR041075">
    <property type="entry name" value="NOD1/2_WH"/>
</dbReference>
<evidence type="ECO:0000256" key="4">
    <source>
        <dbReference type="ARBA" id="ARBA00022614"/>
    </source>
</evidence>
<dbReference type="Pfam" id="PF05729">
    <property type="entry name" value="NACHT"/>
    <property type="match status" value="1"/>
</dbReference>
<dbReference type="InterPro" id="IPR007111">
    <property type="entry name" value="NACHT_NTPase"/>
</dbReference>
<dbReference type="Gene3D" id="2.60.120.920">
    <property type="match status" value="1"/>
</dbReference>
<keyword evidence="3" id="KW-0963">Cytoplasm</keyword>
<comment type="subcellular location">
    <subcellularLocation>
        <location evidence="1">Cytoplasm</location>
    </subcellularLocation>
</comment>
<dbReference type="InterPro" id="IPR041267">
    <property type="entry name" value="NLRP_HD2"/>
</dbReference>
<evidence type="ECO:0000259" key="9">
    <source>
        <dbReference type="PROSITE" id="PS50188"/>
    </source>
</evidence>
<dbReference type="SMART" id="SM00589">
    <property type="entry name" value="PRY"/>
    <property type="match status" value="1"/>
</dbReference>
<dbReference type="FunFam" id="2.60.40.1170:FF:000054">
    <property type="entry name" value="General transcription factor IIA, 1-like"/>
    <property type="match status" value="1"/>
</dbReference>
<feature type="domain" description="SHD" evidence="11">
    <location>
        <begin position="247"/>
        <end position="380"/>
    </location>
</feature>
<reference evidence="13 14" key="1">
    <citation type="submission" date="2020-04" db="EMBL/GenBank/DDBJ databases">
        <title>Chromosome-level genome assembly of a cyprinid fish Onychostoma macrolepis by integration of Nanopore Sequencing, Bionano and Hi-C technology.</title>
        <authorList>
            <person name="Wang D."/>
        </authorList>
    </citation>
    <scope>NUCLEOTIDE SEQUENCE [LARGE SCALE GENOMIC DNA]</scope>
    <source>
        <strain evidence="13">SWU-2019</strain>
        <tissue evidence="13">Muscle</tissue>
    </source>
</reference>
<dbReference type="SMART" id="SM00368">
    <property type="entry name" value="LRR_RI"/>
    <property type="match status" value="7"/>
</dbReference>
<evidence type="ECO:0000256" key="5">
    <source>
        <dbReference type="ARBA" id="ARBA00022737"/>
    </source>
</evidence>
<feature type="region of interest" description="Disordered" evidence="8">
    <location>
        <begin position="730"/>
        <end position="839"/>
    </location>
</feature>
<dbReference type="InterPro" id="IPR032675">
    <property type="entry name" value="LRR_dom_sf"/>
</dbReference>
<dbReference type="InterPro" id="IPR036168">
    <property type="entry name" value="AP2_Mu_C_sf"/>
</dbReference>
<dbReference type="InterPro" id="IPR051261">
    <property type="entry name" value="NLR"/>
</dbReference>
<evidence type="ECO:0000256" key="7">
    <source>
        <dbReference type="ARBA" id="ARBA00022840"/>
    </source>
</evidence>
<proteinExistence type="inferred from homology"/>
<dbReference type="FunFam" id="3.80.10.10:FF:000100">
    <property type="entry name" value="Si:dkey-11n14.1"/>
    <property type="match status" value="2"/>
</dbReference>
<feature type="domain" description="MHD" evidence="12">
    <location>
        <begin position="384"/>
        <end position="684"/>
    </location>
</feature>
<dbReference type="Gene3D" id="3.80.10.10">
    <property type="entry name" value="Ribonuclease Inhibitor"/>
    <property type="match status" value="2"/>
</dbReference>
<dbReference type="Gene3D" id="3.40.50.300">
    <property type="entry name" value="P-loop containing nucleotide triphosphate hydrolases"/>
    <property type="match status" value="1"/>
</dbReference>
<keyword evidence="6" id="KW-0547">Nucleotide-binding</keyword>
<dbReference type="InterPro" id="IPR029495">
    <property type="entry name" value="NACHT-assoc"/>
</dbReference>
<evidence type="ECO:0008006" key="15">
    <source>
        <dbReference type="Google" id="ProtNLM"/>
    </source>
</evidence>
<dbReference type="Pfam" id="PF14484">
    <property type="entry name" value="FISNA"/>
    <property type="match status" value="1"/>
</dbReference>
<dbReference type="Pfam" id="PF17776">
    <property type="entry name" value="NLRC4_HD2"/>
    <property type="match status" value="1"/>
</dbReference>
<evidence type="ECO:0000256" key="2">
    <source>
        <dbReference type="ARBA" id="ARBA00005579"/>
    </source>
</evidence>
<dbReference type="GO" id="GO:0005737">
    <property type="term" value="C:cytoplasm"/>
    <property type="evidence" value="ECO:0007669"/>
    <property type="project" value="UniProtKB-SubCell"/>
</dbReference>
<dbReference type="InterPro" id="IPR013320">
    <property type="entry name" value="ConA-like_dom_sf"/>
</dbReference>
<dbReference type="InterPro" id="IPR027417">
    <property type="entry name" value="P-loop_NTPase"/>
</dbReference>
<dbReference type="InterPro" id="IPR001870">
    <property type="entry name" value="B30.2/SPRY"/>
</dbReference>
<feature type="compositionally biased region" description="Polar residues" evidence="8">
    <location>
        <begin position="19"/>
        <end position="36"/>
    </location>
</feature>
<dbReference type="PROSITE" id="PS50188">
    <property type="entry name" value="B302_SPRY"/>
    <property type="match status" value="1"/>
</dbReference>